<feature type="domain" description="HTH cro/C1-type" evidence="1">
    <location>
        <begin position="3"/>
        <end position="59"/>
    </location>
</feature>
<dbReference type="GO" id="GO:0003677">
    <property type="term" value="F:DNA binding"/>
    <property type="evidence" value="ECO:0007669"/>
    <property type="project" value="InterPro"/>
</dbReference>
<sequence>MDMKQLRERLKLRTVDVASIVGVGESSVRNWEKGRTIPKLRIDQTAALCRLYGCSIDELEQAVKESMANASQYQD</sequence>
<dbReference type="SMART" id="SM00530">
    <property type="entry name" value="HTH_XRE"/>
    <property type="match status" value="1"/>
</dbReference>
<dbReference type="EMBL" id="JHEG02000001">
    <property type="protein sequence ID" value="KIE13959.1"/>
    <property type="molecule type" value="Genomic_DNA"/>
</dbReference>
<gene>
    <name evidence="2" type="ORF">DA73_0201005</name>
</gene>
<dbReference type="AlphaFoldDB" id="A0A0C1R8R0"/>
<dbReference type="InterPro" id="IPR010982">
    <property type="entry name" value="Lambda_DNA-bd_dom_sf"/>
</dbReference>
<dbReference type="InterPro" id="IPR001387">
    <property type="entry name" value="Cro/C1-type_HTH"/>
</dbReference>
<dbReference type="STRING" id="1479485.DA73_0201005"/>
<protein>
    <submittedName>
        <fullName evidence="2">XRE family transcriptional regulator</fullName>
    </submittedName>
</protein>
<accession>A0A0C1R8R0</accession>
<dbReference type="CDD" id="cd00093">
    <property type="entry name" value="HTH_XRE"/>
    <property type="match status" value="1"/>
</dbReference>
<dbReference type="Gene3D" id="1.10.260.40">
    <property type="entry name" value="lambda repressor-like DNA-binding domains"/>
    <property type="match status" value="1"/>
</dbReference>
<dbReference type="PROSITE" id="PS50943">
    <property type="entry name" value="HTH_CROC1"/>
    <property type="match status" value="1"/>
</dbReference>
<evidence type="ECO:0000259" key="1">
    <source>
        <dbReference type="PROSITE" id="PS50943"/>
    </source>
</evidence>
<organism evidence="2">
    <name type="scientific">Tolypothrix bouteillei VB521301</name>
    <dbReference type="NCBI Taxonomy" id="1479485"/>
    <lineage>
        <taxon>Bacteria</taxon>
        <taxon>Bacillati</taxon>
        <taxon>Cyanobacteriota</taxon>
        <taxon>Cyanophyceae</taxon>
        <taxon>Nostocales</taxon>
        <taxon>Tolypothrichaceae</taxon>
        <taxon>Tolypothrix</taxon>
    </lineage>
</organism>
<dbReference type="OrthoDB" id="461984at2"/>
<comment type="caution">
    <text evidence="2">The sequence shown here is derived from an EMBL/GenBank/DDBJ whole genome shotgun (WGS) entry which is preliminary data.</text>
</comment>
<name>A0A0C1R8R0_9CYAN</name>
<evidence type="ECO:0000313" key="2">
    <source>
        <dbReference type="EMBL" id="KIE13959.1"/>
    </source>
</evidence>
<dbReference type="SUPFAM" id="SSF47413">
    <property type="entry name" value="lambda repressor-like DNA-binding domains"/>
    <property type="match status" value="1"/>
</dbReference>
<dbReference type="Pfam" id="PF13560">
    <property type="entry name" value="HTH_31"/>
    <property type="match status" value="1"/>
</dbReference>
<proteinExistence type="predicted"/>
<reference evidence="2" key="1">
    <citation type="journal article" date="2015" name="Genome Announc.">
        <title>Draft Genome Sequence of Tolypothrix boutellei Strain VB521301.</title>
        <authorList>
            <person name="Chandrababunaidu M.M."/>
            <person name="Singh D."/>
            <person name="Sen D."/>
            <person name="Bhan S."/>
            <person name="Das S."/>
            <person name="Gupta A."/>
            <person name="Adhikary S.P."/>
            <person name="Tripathy S."/>
        </authorList>
    </citation>
    <scope>NUCLEOTIDE SEQUENCE</scope>
    <source>
        <strain evidence="2">VB521301</strain>
    </source>
</reference>